<dbReference type="EMBL" id="CP003600">
    <property type="protein sequence ID" value="AFY96710.1"/>
    <property type="molecule type" value="Genomic_DNA"/>
</dbReference>
<comment type="catalytic activity">
    <reaction evidence="1">
        <text>a myo-inositol phosphate + H2O = myo-inositol + phosphate</text>
        <dbReference type="Rhea" id="RHEA:24056"/>
        <dbReference type="ChEBI" id="CHEBI:15377"/>
        <dbReference type="ChEBI" id="CHEBI:17268"/>
        <dbReference type="ChEBI" id="CHEBI:43474"/>
        <dbReference type="ChEBI" id="CHEBI:84139"/>
        <dbReference type="EC" id="3.1.3.25"/>
    </reaction>
</comment>
<dbReference type="Proteomes" id="UP000010366">
    <property type="component" value="Chromosome"/>
</dbReference>
<proteinExistence type="predicted"/>
<dbReference type="Gene3D" id="3.40.190.80">
    <property type="match status" value="1"/>
</dbReference>
<keyword evidence="3" id="KW-0479">Metal-binding</keyword>
<dbReference type="STRING" id="1173020.Cha6605_5859"/>
<feature type="binding site" evidence="3">
    <location>
        <position position="77"/>
    </location>
    <ligand>
        <name>Mg(2+)</name>
        <dbReference type="ChEBI" id="CHEBI:18420"/>
        <label>1</label>
        <note>catalytic</note>
    </ligand>
</feature>
<dbReference type="PATRIC" id="fig|1173020.3.peg.6741"/>
<dbReference type="HOGENOM" id="CLU_044118_3_0_3"/>
<dbReference type="Pfam" id="PF00459">
    <property type="entry name" value="Inositol_P"/>
    <property type="match status" value="1"/>
</dbReference>
<dbReference type="Gene3D" id="3.30.540.10">
    <property type="entry name" value="Fructose-1,6-Bisphosphatase, subunit A, domain 1"/>
    <property type="match status" value="1"/>
</dbReference>
<dbReference type="InterPro" id="IPR050725">
    <property type="entry name" value="CysQ/Inositol_MonoPase"/>
</dbReference>
<dbReference type="InterPro" id="IPR000760">
    <property type="entry name" value="Inositol_monophosphatase-like"/>
</dbReference>
<dbReference type="GO" id="GO:0008441">
    <property type="term" value="F:3'(2'),5'-bisphosphate nucleotidase activity"/>
    <property type="evidence" value="ECO:0007669"/>
    <property type="project" value="TreeGrafter"/>
</dbReference>
<sequence>MNSPIPHLTLAEILERTIELSQTAAAILKSYYRGSREDLEVLDKTEGPVTVADKAVDRHLLEGITAMCGDSCGYLTEETYQPGDRQLPQDWVWIIDPLDGTRDFIDKTGEYAIHVALTYQHRPVLAVVAIPESDRVYAAIVGGGTYQIADGVRKPVRVATGKQLTDLIVVASRNHRSKKLIELLARLPCQQQLEVGSIGCKIAAIVEHRADLYVSLSGNSAPKDWDLAAPELILTEAGGTFTQQDGSPLIYNQGDVSQWGYRIASTGEWHQQILDVCV</sequence>
<feature type="binding site" evidence="3">
    <location>
        <position position="98"/>
    </location>
    <ligand>
        <name>Mg(2+)</name>
        <dbReference type="ChEBI" id="CHEBI:18420"/>
        <label>1</label>
        <note>catalytic</note>
    </ligand>
</feature>
<feature type="binding site" evidence="3">
    <location>
        <position position="226"/>
    </location>
    <ligand>
        <name>Mg(2+)</name>
        <dbReference type="ChEBI" id="CHEBI:18420"/>
        <label>1</label>
        <note>catalytic</note>
    </ligand>
</feature>
<dbReference type="PANTHER" id="PTHR43028:SF1">
    <property type="entry name" value="AMMONIUM TRANSPORT PROTEIN"/>
    <property type="match status" value="1"/>
</dbReference>
<feature type="binding site" evidence="3">
    <location>
        <position position="96"/>
    </location>
    <ligand>
        <name>Mg(2+)</name>
        <dbReference type="ChEBI" id="CHEBI:18420"/>
        <label>1</label>
        <note>catalytic</note>
    </ligand>
</feature>
<evidence type="ECO:0000256" key="2">
    <source>
        <dbReference type="ARBA" id="ARBA00013106"/>
    </source>
</evidence>
<dbReference type="PRINTS" id="PR00377">
    <property type="entry name" value="IMPHPHTASES"/>
</dbReference>
<dbReference type="PANTHER" id="PTHR43028">
    <property type="entry name" value="3'(2'),5'-BISPHOSPHATE NUCLEOTIDASE 1"/>
    <property type="match status" value="1"/>
</dbReference>
<protein>
    <recommendedName>
        <fullName evidence="2">inositol-phosphate phosphatase</fullName>
        <ecNumber evidence="2">3.1.3.25</ecNumber>
    </recommendedName>
</protein>
<reference evidence="4 5" key="1">
    <citation type="submission" date="2012-05" db="EMBL/GenBank/DDBJ databases">
        <title>Finished chromosome of genome of Chamaesiphon sp. PCC 6605.</title>
        <authorList>
            <consortium name="US DOE Joint Genome Institute"/>
            <person name="Gugger M."/>
            <person name="Coursin T."/>
            <person name="Rippka R."/>
            <person name="Tandeau De Marsac N."/>
            <person name="Huntemann M."/>
            <person name="Wei C.-L."/>
            <person name="Han J."/>
            <person name="Detter J.C."/>
            <person name="Han C."/>
            <person name="Tapia R."/>
            <person name="Chen A."/>
            <person name="Kyrpides N."/>
            <person name="Mavromatis K."/>
            <person name="Markowitz V."/>
            <person name="Szeto E."/>
            <person name="Ivanova N."/>
            <person name="Pagani I."/>
            <person name="Pati A."/>
            <person name="Goodwin L."/>
            <person name="Nordberg H.P."/>
            <person name="Cantor M.N."/>
            <person name="Hua S.X."/>
            <person name="Woyke T."/>
            <person name="Kerfeld C.A."/>
        </authorList>
    </citation>
    <scope>NUCLEOTIDE SEQUENCE [LARGE SCALE GENOMIC DNA]</scope>
    <source>
        <strain evidence="5">ATCC 27169 / PCC 6605</strain>
    </source>
</reference>
<evidence type="ECO:0000256" key="1">
    <source>
        <dbReference type="ARBA" id="ARBA00001033"/>
    </source>
</evidence>
<dbReference type="GO" id="GO:0052834">
    <property type="term" value="F:inositol monophosphate phosphatase activity"/>
    <property type="evidence" value="ECO:0007669"/>
    <property type="project" value="UniProtKB-EC"/>
</dbReference>
<dbReference type="GO" id="GO:0000103">
    <property type="term" value="P:sulfate assimilation"/>
    <property type="evidence" value="ECO:0007669"/>
    <property type="project" value="TreeGrafter"/>
</dbReference>
<organism evidence="4 5">
    <name type="scientific">Chamaesiphon minutus (strain ATCC 27169 / PCC 6605)</name>
    <dbReference type="NCBI Taxonomy" id="1173020"/>
    <lineage>
        <taxon>Bacteria</taxon>
        <taxon>Bacillati</taxon>
        <taxon>Cyanobacteriota</taxon>
        <taxon>Cyanophyceae</taxon>
        <taxon>Gomontiellales</taxon>
        <taxon>Chamaesiphonaceae</taxon>
        <taxon>Chamaesiphon</taxon>
    </lineage>
</organism>
<feature type="binding site" evidence="3">
    <location>
        <position position="99"/>
    </location>
    <ligand>
        <name>Mg(2+)</name>
        <dbReference type="ChEBI" id="CHEBI:18420"/>
        <label>1</label>
        <note>catalytic</note>
    </ligand>
</feature>
<dbReference type="PROSITE" id="PS00630">
    <property type="entry name" value="IMP_2"/>
    <property type="match status" value="1"/>
</dbReference>
<dbReference type="SUPFAM" id="SSF56655">
    <property type="entry name" value="Carbohydrate phosphatase"/>
    <property type="match status" value="1"/>
</dbReference>
<dbReference type="CDD" id="cd01638">
    <property type="entry name" value="CysQ"/>
    <property type="match status" value="1"/>
</dbReference>
<keyword evidence="5" id="KW-1185">Reference proteome</keyword>
<evidence type="ECO:0000313" key="5">
    <source>
        <dbReference type="Proteomes" id="UP000010366"/>
    </source>
</evidence>
<dbReference type="EC" id="3.1.3.25" evidence="2"/>
<dbReference type="KEGG" id="cmp:Cha6605_5859"/>
<name>K9UPG5_CHAP6</name>
<comment type="cofactor">
    <cofactor evidence="3">
        <name>Mg(2+)</name>
        <dbReference type="ChEBI" id="CHEBI:18420"/>
    </cofactor>
</comment>
<dbReference type="RefSeq" id="WP_015162785.1">
    <property type="nucleotide sequence ID" value="NC_019697.1"/>
</dbReference>
<accession>K9UPG5</accession>
<gene>
    <name evidence="4" type="ORF">Cha6605_5859</name>
</gene>
<evidence type="ECO:0000256" key="3">
    <source>
        <dbReference type="PIRSR" id="PIRSR600760-2"/>
    </source>
</evidence>
<dbReference type="GO" id="GO:0046854">
    <property type="term" value="P:phosphatidylinositol phosphate biosynthetic process"/>
    <property type="evidence" value="ECO:0007669"/>
    <property type="project" value="InterPro"/>
</dbReference>
<dbReference type="eggNOG" id="COG1218">
    <property type="taxonomic scope" value="Bacteria"/>
</dbReference>
<dbReference type="AlphaFoldDB" id="K9UPG5"/>
<dbReference type="GO" id="GO:0046872">
    <property type="term" value="F:metal ion binding"/>
    <property type="evidence" value="ECO:0007669"/>
    <property type="project" value="UniProtKB-KW"/>
</dbReference>
<dbReference type="GO" id="GO:0050427">
    <property type="term" value="P:3'-phosphoadenosine 5'-phosphosulfate metabolic process"/>
    <property type="evidence" value="ECO:0007669"/>
    <property type="project" value="TreeGrafter"/>
</dbReference>
<evidence type="ECO:0000313" key="4">
    <source>
        <dbReference type="EMBL" id="AFY96710.1"/>
    </source>
</evidence>
<dbReference type="InterPro" id="IPR020550">
    <property type="entry name" value="Inositol_monophosphatase_CS"/>
</dbReference>
<keyword evidence="3" id="KW-0460">Magnesium</keyword>